<dbReference type="PANTHER" id="PTHR45913:SF5">
    <property type="entry name" value="GENERAL TRANSCRIPTION FACTOR II-I REPEAT DOMAIN-CONTAINING PROTEIN 2A-LIKE PROTEIN"/>
    <property type="match status" value="1"/>
</dbReference>
<feature type="compositionally biased region" description="Low complexity" evidence="1">
    <location>
        <begin position="87"/>
        <end position="97"/>
    </location>
</feature>
<accession>A0A4C1YWK5</accession>
<protein>
    <submittedName>
        <fullName evidence="2">General transcription factor II-I repeat domain-containing protein 2A</fullName>
    </submittedName>
</protein>
<evidence type="ECO:0000313" key="2">
    <source>
        <dbReference type="EMBL" id="GBP79312.1"/>
    </source>
</evidence>
<reference evidence="2 3" key="1">
    <citation type="journal article" date="2019" name="Commun. Biol.">
        <title>The bagworm genome reveals a unique fibroin gene that provides high tensile strength.</title>
        <authorList>
            <person name="Kono N."/>
            <person name="Nakamura H."/>
            <person name="Ohtoshi R."/>
            <person name="Tomita M."/>
            <person name="Numata K."/>
            <person name="Arakawa K."/>
        </authorList>
    </citation>
    <scope>NUCLEOTIDE SEQUENCE [LARGE SCALE GENOMIC DNA]</scope>
</reference>
<evidence type="ECO:0000313" key="3">
    <source>
        <dbReference type="Proteomes" id="UP000299102"/>
    </source>
</evidence>
<sequence length="339" mass="38190">MLEQCKLGAANAVFNALATSRRGSLMWSSKHGVVNIGRAAPAASPHRRSRHTTLFLLRRLPFLRLKGARRGGEHVSKDYLGGGKSLPTPTRAPTARRPGVAPKAKLKYIRSGKRYDRVSSEMLRGGGGMMASLLYQLFNKCWKSHKVPNDWCKAVIVPLYKGKGSRQFVVLPWLFNLFMDSCPYDLKEYECGLRMDELSVKCLLYADDQIILAPSVCGLQDMVNKTNDSLKKVSMKLNVGGKKQKVDAEGRQFQQKWTEEFFFYLAQCFESFPIALDESTDLSDTAQLAIFIRAVDKEFTVTEELLVLQPLKGITTEEDIFDEVQKVFTSFCLPWSKLA</sequence>
<gene>
    <name evidence="2" type="primary">GTF2IRD2</name>
    <name evidence="2" type="ORF">EVAR_55370_1</name>
</gene>
<dbReference type="STRING" id="151549.A0A4C1YWK5"/>
<dbReference type="Proteomes" id="UP000299102">
    <property type="component" value="Unassembled WGS sequence"/>
</dbReference>
<dbReference type="AlphaFoldDB" id="A0A4C1YWK5"/>
<comment type="caution">
    <text evidence="2">The sequence shown here is derived from an EMBL/GenBank/DDBJ whole genome shotgun (WGS) entry which is preliminary data.</text>
</comment>
<proteinExistence type="predicted"/>
<dbReference type="PANTHER" id="PTHR45913">
    <property type="entry name" value="EPM2A-INTERACTING PROTEIN 1"/>
    <property type="match status" value="1"/>
</dbReference>
<organism evidence="2 3">
    <name type="scientific">Eumeta variegata</name>
    <name type="common">Bagworm moth</name>
    <name type="synonym">Eumeta japonica</name>
    <dbReference type="NCBI Taxonomy" id="151549"/>
    <lineage>
        <taxon>Eukaryota</taxon>
        <taxon>Metazoa</taxon>
        <taxon>Ecdysozoa</taxon>
        <taxon>Arthropoda</taxon>
        <taxon>Hexapoda</taxon>
        <taxon>Insecta</taxon>
        <taxon>Pterygota</taxon>
        <taxon>Neoptera</taxon>
        <taxon>Endopterygota</taxon>
        <taxon>Lepidoptera</taxon>
        <taxon>Glossata</taxon>
        <taxon>Ditrysia</taxon>
        <taxon>Tineoidea</taxon>
        <taxon>Psychidae</taxon>
        <taxon>Oiketicinae</taxon>
        <taxon>Eumeta</taxon>
    </lineage>
</organism>
<keyword evidence="3" id="KW-1185">Reference proteome</keyword>
<feature type="region of interest" description="Disordered" evidence="1">
    <location>
        <begin position="74"/>
        <end position="97"/>
    </location>
</feature>
<evidence type="ECO:0000256" key="1">
    <source>
        <dbReference type="SAM" id="MobiDB-lite"/>
    </source>
</evidence>
<dbReference type="EMBL" id="BGZK01001409">
    <property type="protein sequence ID" value="GBP79312.1"/>
    <property type="molecule type" value="Genomic_DNA"/>
</dbReference>
<name>A0A4C1YWK5_EUMVA</name>
<dbReference type="OrthoDB" id="8775810at2759"/>